<dbReference type="AlphaFoldDB" id="A0A9J5Z4A0"/>
<organism evidence="1 2">
    <name type="scientific">Solanum commersonii</name>
    <name type="common">Commerson's wild potato</name>
    <name type="synonym">Commerson's nightshade</name>
    <dbReference type="NCBI Taxonomy" id="4109"/>
    <lineage>
        <taxon>Eukaryota</taxon>
        <taxon>Viridiplantae</taxon>
        <taxon>Streptophyta</taxon>
        <taxon>Embryophyta</taxon>
        <taxon>Tracheophyta</taxon>
        <taxon>Spermatophyta</taxon>
        <taxon>Magnoliopsida</taxon>
        <taxon>eudicotyledons</taxon>
        <taxon>Gunneridae</taxon>
        <taxon>Pentapetalae</taxon>
        <taxon>asterids</taxon>
        <taxon>lamiids</taxon>
        <taxon>Solanales</taxon>
        <taxon>Solanaceae</taxon>
        <taxon>Solanoideae</taxon>
        <taxon>Solaneae</taxon>
        <taxon>Solanum</taxon>
    </lineage>
</organism>
<reference evidence="1 2" key="1">
    <citation type="submission" date="2020-09" db="EMBL/GenBank/DDBJ databases">
        <title>De no assembly of potato wild relative species, Solanum commersonii.</title>
        <authorList>
            <person name="Cho K."/>
        </authorList>
    </citation>
    <scope>NUCLEOTIDE SEQUENCE [LARGE SCALE GENOMIC DNA]</scope>
    <source>
        <strain evidence="1">LZ3.2</strain>
        <tissue evidence="1">Leaf</tissue>
    </source>
</reference>
<protein>
    <submittedName>
        <fullName evidence="1">Uncharacterized protein</fullName>
    </submittedName>
</protein>
<dbReference type="EMBL" id="JACXVP010000005">
    <property type="protein sequence ID" value="KAG5606711.1"/>
    <property type="molecule type" value="Genomic_DNA"/>
</dbReference>
<gene>
    <name evidence="1" type="ORF">H5410_028203</name>
</gene>
<accession>A0A9J5Z4A0</accession>
<name>A0A9J5Z4A0_SOLCO</name>
<evidence type="ECO:0000313" key="1">
    <source>
        <dbReference type="EMBL" id="KAG5606711.1"/>
    </source>
</evidence>
<dbReference type="OrthoDB" id="10424229at2759"/>
<sequence>MTERVGYFLWDDQIDGDSRHFKLAHLLMKIIPIELEVIMNICFTNLKASTSANGGRFIKQLQETSPDILREYLIHLQEHMVNVITTSTSGDSKHSCDRVPTNNSYRCAQKL</sequence>
<comment type="caution">
    <text evidence="1">The sequence shown here is derived from an EMBL/GenBank/DDBJ whole genome shotgun (WGS) entry which is preliminary data.</text>
</comment>
<proteinExistence type="predicted"/>
<evidence type="ECO:0000313" key="2">
    <source>
        <dbReference type="Proteomes" id="UP000824120"/>
    </source>
</evidence>
<dbReference type="Proteomes" id="UP000824120">
    <property type="component" value="Chromosome 5"/>
</dbReference>
<keyword evidence="2" id="KW-1185">Reference proteome</keyword>